<evidence type="ECO:0000313" key="3">
    <source>
        <dbReference type="Proteomes" id="UP000468591"/>
    </source>
</evidence>
<dbReference type="InterPro" id="IPR007742">
    <property type="entry name" value="NosD_dom"/>
</dbReference>
<dbReference type="Pfam" id="PF05048">
    <property type="entry name" value="NosD"/>
    <property type="match status" value="1"/>
</dbReference>
<dbReference type="SMART" id="SM00710">
    <property type="entry name" value="PbH1"/>
    <property type="match status" value="6"/>
</dbReference>
<organism evidence="2 3">
    <name type="scientific">Sulfitobacter sediminilitoris</name>
    <dbReference type="NCBI Taxonomy" id="2698830"/>
    <lineage>
        <taxon>Bacteria</taxon>
        <taxon>Pseudomonadati</taxon>
        <taxon>Pseudomonadota</taxon>
        <taxon>Alphaproteobacteria</taxon>
        <taxon>Rhodobacterales</taxon>
        <taxon>Roseobacteraceae</taxon>
        <taxon>Sulfitobacter</taxon>
    </lineage>
</organism>
<gene>
    <name evidence="2" type="ORF">GV827_13995</name>
</gene>
<protein>
    <submittedName>
        <fullName evidence="2">Right-handed parallel beta-helix repeat-containing protein</fullName>
    </submittedName>
</protein>
<sequence length="1113" mass="117998">MTTDISRKTFDHRRNTAWTTTMQGRVATDAPINEDRRIRDRRLRAETVDLIGRCGYPAALPTSFEITVSGGDIEVGPGRYYVDGHLAENFGTGAEVFNDVLSEMRGPDPVDFDDQPFLPGADPFVPADGLHLVYLDVWQRDVTYLEDDTILDPAITVDTFARRQTVWQVKSFGPVPAGTTCETPDANIPNWAAQIAPSAARLSSRADPAQAETDPCLLPPDADYRGIDNRTYLVVVHGFDENGAPLVKFSRTHGTVATTILSQPQGNVLEVEEVAKDDFLRFNPGDWVEVTDEARMLAGEPGTMGLVLSVDDPTDTITLENPLPAAAVLLDGAGPDLDQQYSPVIRRWDQSGQIVDHDANPITDLDVAGSSGLIPMPTDGTWIALEDGVEVALSLATATGPIRIGDRWTFIARYADNSVEELNAAPPEDYQHHYCRLALVEASGGDWVAPAASDCRDPIDFGGECCCTVIVHPGEDIQAAINSLPDDVGGCICLKAGLHTVSSALQITTPNIVLHGESAGVTVRRSDDGPVLEVTGTTGIQISTIRFEHPAAQANAFGIVEIISSADISIVGCGFFAARGTSSAGILLADASDVTISQGRFEALVFGIMALERCNHIRIEDNSMTLGAQSFVGQLGVTAVGLTGPVRVTGNRITGAVTGISVNDDPSGVLRGSLGEGSQISHNEIDLMQAGAAPGDPVAFYGIDSGAGDTLIDGNRVSFAGSATAGIRASGIAAKVTHNTIEANFVADDDARNLGIFIGNGPDQDHLTEHVVVTGNTLRGMTTGIFVGDARDTLVDGNEIDPFPTLDLTPGIFLNQAVATRVCDNAIRGAGSGVIATNGRYLRLSGNTIADTGFGVALGLELAPSVSKNTVTNAVAFGVLALLTVARTSVTENHLSNVGWLGPLPFAIGALFVLGEWHVEANEVMNTGVPTDGTTNANAIRGILGAFVMEARIESNLVTYSNGALLPDGREDRALLIQGLLEFSVNTGPGSLTLGFPCQITNNKFVGKGFSALVEMREWPITETFNARFERVFFNHNYCWHLGPGRESDSNASVILEGRAGVVMGNQIKTVNGMMASVNMRNMAGTMVGNITTSGFASDPNFPVNEADFNRQI</sequence>
<dbReference type="SUPFAM" id="SSF51126">
    <property type="entry name" value="Pectin lyase-like"/>
    <property type="match status" value="2"/>
</dbReference>
<comment type="caution">
    <text evidence="2">The sequence shown here is derived from an EMBL/GenBank/DDBJ whole genome shotgun (WGS) entry which is preliminary data.</text>
</comment>
<dbReference type="Pfam" id="PF20129">
    <property type="entry name" value="DUF6519"/>
    <property type="match status" value="2"/>
</dbReference>
<dbReference type="EMBL" id="JAABNT010000008">
    <property type="protein sequence ID" value="NEK23514.1"/>
    <property type="molecule type" value="Genomic_DNA"/>
</dbReference>
<evidence type="ECO:0000313" key="2">
    <source>
        <dbReference type="EMBL" id="NEK23514.1"/>
    </source>
</evidence>
<accession>A0A6P0CGC2</accession>
<dbReference type="InterPro" id="IPR006626">
    <property type="entry name" value="PbH1"/>
</dbReference>
<dbReference type="InterPro" id="IPR011050">
    <property type="entry name" value="Pectin_lyase_fold/virulence"/>
</dbReference>
<reference evidence="2 3" key="1">
    <citation type="submission" date="2020-01" db="EMBL/GenBank/DDBJ databases">
        <title>Sulfitobacter sediminilitoris sp. nov., isolated from a tidal flat.</title>
        <authorList>
            <person name="Park S."/>
            <person name="Yoon J.-H."/>
        </authorList>
    </citation>
    <scope>NUCLEOTIDE SEQUENCE [LARGE SCALE GENOMIC DNA]</scope>
    <source>
        <strain evidence="2 3">JBTF-M27</strain>
    </source>
</reference>
<dbReference type="AlphaFoldDB" id="A0A6P0CGC2"/>
<dbReference type="Proteomes" id="UP000468591">
    <property type="component" value="Unassembled WGS sequence"/>
</dbReference>
<name>A0A6P0CGC2_9RHOB</name>
<dbReference type="RefSeq" id="WP_164354435.1">
    <property type="nucleotide sequence ID" value="NZ_JAABNT010000008.1"/>
</dbReference>
<proteinExistence type="predicted"/>
<dbReference type="Gene3D" id="2.160.20.10">
    <property type="entry name" value="Single-stranded right-handed beta-helix, Pectin lyase-like"/>
    <property type="match status" value="2"/>
</dbReference>
<evidence type="ECO:0000259" key="1">
    <source>
        <dbReference type="Pfam" id="PF05048"/>
    </source>
</evidence>
<dbReference type="InterPro" id="IPR012334">
    <property type="entry name" value="Pectin_lyas_fold"/>
</dbReference>
<keyword evidence="3" id="KW-1185">Reference proteome</keyword>
<dbReference type="InterPro" id="IPR045392">
    <property type="entry name" value="DUF6519"/>
</dbReference>
<feature type="domain" description="Periplasmic copper-binding protein NosD beta helix" evidence="1">
    <location>
        <begin position="708"/>
        <end position="858"/>
    </location>
</feature>